<keyword evidence="5" id="KW-0812">Transmembrane</keyword>
<organism evidence="9 10">
    <name type="scientific">Faecalibacterium prausnitzii M21/2</name>
    <dbReference type="NCBI Taxonomy" id="411485"/>
    <lineage>
        <taxon>Bacteria</taxon>
        <taxon>Bacillati</taxon>
        <taxon>Bacillota</taxon>
        <taxon>Clostridia</taxon>
        <taxon>Eubacteriales</taxon>
        <taxon>Oscillospiraceae</taxon>
        <taxon>Faecalibacterium</taxon>
    </lineage>
</organism>
<evidence type="ECO:0000256" key="3">
    <source>
        <dbReference type="ARBA" id="ARBA00022729"/>
    </source>
</evidence>
<dbReference type="AlphaFoldDB" id="A8SCS5"/>
<keyword evidence="2" id="KW-0964">Secreted</keyword>
<keyword evidence="4" id="KW-0572">Peptidoglycan-anchor</keyword>
<dbReference type="NCBIfam" id="TIGR04226">
    <property type="entry name" value="RrgB_K2N_iso_D2"/>
    <property type="match status" value="1"/>
</dbReference>
<accession>A8SCS5</accession>
<evidence type="ECO:0000256" key="5">
    <source>
        <dbReference type="SAM" id="Phobius"/>
    </source>
</evidence>
<evidence type="ECO:0000259" key="7">
    <source>
        <dbReference type="Pfam" id="PF00746"/>
    </source>
</evidence>
<dbReference type="SUPFAM" id="SSF117074">
    <property type="entry name" value="Hypothetical protein PA1324"/>
    <property type="match status" value="1"/>
</dbReference>
<dbReference type="NCBIfam" id="TIGR01167">
    <property type="entry name" value="LPXTG_anchor"/>
    <property type="match status" value="1"/>
</dbReference>
<sequence length="554" mass="61397">MQNAGGRQGAEKKGAFFMKKAMKKLMAALLAVAMVCAMAIPAFAYNTWETEEDLNQLHGYSAFQIFKGVISKDNETLSNVGWGSSITKPDEFLAQLTADPTIGGEFKTNFTAQDVLAVISKWHNSDDYSIAFARVVCHYLYPDANANPKPVITDHTGGINIPESGYYLIVDTTYFNLRDFYHAYNSFFLLNVPQAPYVVLVNHKVVKPYVEKEVYDDQDGTNEAGFGSSADHAINEEFQFKLIATLPASRDNGRAYDYYDEYAVLFNDTLSKGITYDRLDSVVIESKGIPYDITGDSSKYTIDTTDLESHNYFVVGIPDVKTCVEDPRFNLNDGATITVTYTAHLNDKAAVNTTSGSTDNKNKVQLQYSNNPRNSAYWGFTPESEVRVYTYQLNNTKYHDDDNENNKLEGAGFRLYSGEACNDEDEIKLKKNADGTYSRYFGTEDGEEMFSDDKGQFNVKGLDAGTYYLKETTPPTGYSACDKTKIVISATHDEHNVNLSGESNLNNKIINKKAGGITLPSTGGIGTTLFYVVGGGLMVAAIVLLVTKKRMENK</sequence>
<reference evidence="9 10" key="2">
    <citation type="submission" date="2007-09" db="EMBL/GenBank/DDBJ databases">
        <authorList>
            <person name="Fulton L."/>
            <person name="Clifton S."/>
            <person name="Fulton B."/>
            <person name="Xu J."/>
            <person name="Minx P."/>
            <person name="Pepin K.H."/>
            <person name="Johnson M."/>
            <person name="Thiruvilangam P."/>
            <person name="Bhonagiri V."/>
            <person name="Nash W.E."/>
            <person name="Mardis E.R."/>
            <person name="Wilson R.K."/>
        </authorList>
    </citation>
    <scope>NUCLEOTIDE SEQUENCE [LARGE SCALE GENOMIC DNA]</scope>
    <source>
        <strain evidence="9 10">M21/2</strain>
    </source>
</reference>
<feature type="signal peptide" evidence="6">
    <location>
        <begin position="1"/>
        <end position="44"/>
    </location>
</feature>
<feature type="domain" description="Gram-positive cocci surface proteins LPxTG" evidence="7">
    <location>
        <begin position="512"/>
        <end position="553"/>
    </location>
</feature>
<dbReference type="Pfam" id="PF00746">
    <property type="entry name" value="Gram_pos_anchor"/>
    <property type="match status" value="1"/>
</dbReference>
<protein>
    <submittedName>
        <fullName evidence="9">LPXTG-motif cell wall anchor domain protein</fullName>
    </submittedName>
</protein>
<dbReference type="HOGENOM" id="CLU_028873_0_0_9"/>
<evidence type="ECO:0000256" key="6">
    <source>
        <dbReference type="SAM" id="SignalP"/>
    </source>
</evidence>
<feature type="chain" id="PRO_5002728565" evidence="6">
    <location>
        <begin position="45"/>
        <end position="554"/>
    </location>
</feature>
<reference evidence="9 10" key="1">
    <citation type="submission" date="2007-09" db="EMBL/GenBank/DDBJ databases">
        <title>Draft genome sequence of Faecalibacterium prausnitzii M21/2.</title>
        <authorList>
            <person name="Sudarsanam P."/>
            <person name="Ley R."/>
            <person name="Guruge J."/>
            <person name="Turnbaugh P.J."/>
            <person name="Mahowald M."/>
            <person name="Liep D."/>
            <person name="Gordon J."/>
        </authorList>
    </citation>
    <scope>NUCLEOTIDE SEQUENCE [LARGE SCALE GENOMIC DNA]</scope>
    <source>
        <strain evidence="9 10">M21/2</strain>
    </source>
</reference>
<dbReference type="InterPro" id="IPR019931">
    <property type="entry name" value="LPXTG_anchor"/>
</dbReference>
<dbReference type="InterPro" id="IPR013783">
    <property type="entry name" value="Ig-like_fold"/>
</dbReference>
<dbReference type="EMBL" id="ABED02000027">
    <property type="protein sequence ID" value="EDP21322.1"/>
    <property type="molecule type" value="Genomic_DNA"/>
</dbReference>
<dbReference type="Proteomes" id="UP000005945">
    <property type="component" value="Unassembled WGS sequence"/>
</dbReference>
<dbReference type="Gene3D" id="2.60.40.10">
    <property type="entry name" value="Immunoglobulins"/>
    <property type="match status" value="1"/>
</dbReference>
<evidence type="ECO:0000313" key="9">
    <source>
        <dbReference type="EMBL" id="EDP21322.1"/>
    </source>
</evidence>
<feature type="domain" description="SpaA-like prealbumin fold" evidence="8">
    <location>
        <begin position="401"/>
        <end position="497"/>
    </location>
</feature>
<keyword evidence="3 6" id="KW-0732">Signal</keyword>
<name>A8SCS5_9FIRM</name>
<dbReference type="Gene3D" id="2.60.40.740">
    <property type="match status" value="1"/>
</dbReference>
<keyword evidence="5" id="KW-1133">Transmembrane helix</keyword>
<keyword evidence="5" id="KW-0472">Membrane</keyword>
<comment type="caution">
    <text evidence="9">The sequence shown here is derived from an EMBL/GenBank/DDBJ whole genome shotgun (WGS) entry which is preliminary data.</text>
</comment>
<evidence type="ECO:0000313" key="10">
    <source>
        <dbReference type="Proteomes" id="UP000005945"/>
    </source>
</evidence>
<evidence type="ECO:0000256" key="4">
    <source>
        <dbReference type="ARBA" id="ARBA00023088"/>
    </source>
</evidence>
<dbReference type="InterPro" id="IPR041033">
    <property type="entry name" value="SpaA_PFL_dom_1"/>
</dbReference>
<keyword evidence="1" id="KW-0134">Cell wall</keyword>
<dbReference type="InterPro" id="IPR026466">
    <property type="entry name" value="Fim_isopep_form_D2_dom"/>
</dbReference>
<evidence type="ECO:0000256" key="1">
    <source>
        <dbReference type="ARBA" id="ARBA00022512"/>
    </source>
</evidence>
<proteinExistence type="predicted"/>
<gene>
    <name evidence="9" type="ORF">FAEPRAM212_02049</name>
</gene>
<dbReference type="Pfam" id="PF17802">
    <property type="entry name" value="SpaA"/>
    <property type="match status" value="1"/>
</dbReference>
<feature type="transmembrane region" description="Helical" evidence="5">
    <location>
        <begin position="528"/>
        <end position="547"/>
    </location>
</feature>
<evidence type="ECO:0000256" key="2">
    <source>
        <dbReference type="ARBA" id="ARBA00022525"/>
    </source>
</evidence>
<evidence type="ECO:0000259" key="8">
    <source>
        <dbReference type="Pfam" id="PF17802"/>
    </source>
</evidence>